<dbReference type="Proteomes" id="UP001307705">
    <property type="component" value="Unassembled WGS sequence"/>
</dbReference>
<comment type="caution">
    <text evidence="2">The sequence shown here is derived from an EMBL/GenBank/DDBJ whole genome shotgun (WGS) entry which is preliminary data.</text>
</comment>
<dbReference type="RefSeq" id="WP_338229508.1">
    <property type="nucleotide sequence ID" value="NZ_BTPE01000011.1"/>
</dbReference>
<reference evidence="2 3" key="1">
    <citation type="submission" date="2023-08" db="EMBL/GenBank/DDBJ databases">
        <title>Draft genome sequence of Algoriphagus taiwanensis.</title>
        <authorList>
            <person name="Takatani N."/>
            <person name="Hosokawa M."/>
            <person name="Sawabe T."/>
        </authorList>
    </citation>
    <scope>NUCLEOTIDE SEQUENCE [LARGE SCALE GENOMIC DNA]</scope>
    <source>
        <strain evidence="2 3">JCM 19755</strain>
    </source>
</reference>
<name>A0ABQ6Q3B8_9BACT</name>
<dbReference type="EMBL" id="BTPE01000011">
    <property type="protein sequence ID" value="GMQ34689.1"/>
    <property type="molecule type" value="Genomic_DNA"/>
</dbReference>
<protein>
    <recommendedName>
        <fullName evidence="4">DUF4221 domain-containing protein</fullName>
    </recommendedName>
</protein>
<feature type="signal peptide" evidence="1">
    <location>
        <begin position="1"/>
        <end position="21"/>
    </location>
</feature>
<keyword evidence="1" id="KW-0732">Signal</keyword>
<accession>A0ABQ6Q3B8</accession>
<keyword evidence="3" id="KW-1185">Reference proteome</keyword>
<evidence type="ECO:0000313" key="3">
    <source>
        <dbReference type="Proteomes" id="UP001307705"/>
    </source>
</evidence>
<dbReference type="PROSITE" id="PS51257">
    <property type="entry name" value="PROKAR_LIPOPROTEIN"/>
    <property type="match status" value="1"/>
</dbReference>
<evidence type="ECO:0000256" key="1">
    <source>
        <dbReference type="SAM" id="SignalP"/>
    </source>
</evidence>
<dbReference type="SUPFAM" id="SSF63825">
    <property type="entry name" value="YWTD domain"/>
    <property type="match status" value="1"/>
</dbReference>
<organism evidence="2 3">
    <name type="scientific">Algoriphagus taiwanensis</name>
    <dbReference type="NCBI Taxonomy" id="1445656"/>
    <lineage>
        <taxon>Bacteria</taxon>
        <taxon>Pseudomonadati</taxon>
        <taxon>Bacteroidota</taxon>
        <taxon>Cytophagia</taxon>
        <taxon>Cytophagales</taxon>
        <taxon>Cyclobacteriaceae</taxon>
        <taxon>Algoriphagus</taxon>
    </lineage>
</organism>
<proteinExistence type="predicted"/>
<evidence type="ECO:0008006" key="4">
    <source>
        <dbReference type="Google" id="ProtNLM"/>
    </source>
</evidence>
<feature type="chain" id="PRO_5045551628" description="DUF4221 domain-containing protein" evidence="1">
    <location>
        <begin position="22"/>
        <end position="389"/>
    </location>
</feature>
<gene>
    <name evidence="2" type="ORF">Ataiwa_29620</name>
</gene>
<evidence type="ECO:0000313" key="2">
    <source>
        <dbReference type="EMBL" id="GMQ34689.1"/>
    </source>
</evidence>
<sequence>MKNQLSLLLLLLLLAISCTQKEEQRSEKPLSEQQLEFEIYDSLVVDYLGNLYLADISPDGKTFMLFNDQNDSIFLTNTEGEIFSKFMRKGEGPEDYRVSRYNPPQFLNNSEIIIPAWQGFYCYSLSGDLTRKFELGYNPSSSLLDLYNNKLAITKTQVIYPWEGRNGDSLGVQGKSFQLQTKRLEVLDLESGNFTPVAPFPDQSKFKTDQSAYFNFNYTTRLASLGDSIYVAYRNEPKIFIYHLENLNQPSSVLEIPFSEFVEKAPQDGNDLSSYDMRDVYSGSINGLIPSGENRFLINYTRGITDEEYNQIFSKTGQINQEFYKEIRKISTYGWILFDGKTISPLIEKRPEIGSLGKLISENEIWFTPNYSEVEKDYVVLYKTRLVSK</sequence>